<evidence type="ECO:0000256" key="1">
    <source>
        <dbReference type="ARBA" id="ARBA00005750"/>
    </source>
</evidence>
<comment type="caution">
    <text evidence="6">The sequence shown here is derived from an EMBL/GenBank/DDBJ whole genome shotgun (WGS) entry which is preliminary data.</text>
</comment>
<dbReference type="SUPFAM" id="SSF89550">
    <property type="entry name" value="PHP domain-like"/>
    <property type="match status" value="1"/>
</dbReference>
<accession>A0ABV5WKS6</accession>
<dbReference type="PIRSF" id="PIRSF016557">
    <property type="entry name" value="Caps_synth_CpsB"/>
    <property type="match status" value="1"/>
</dbReference>
<dbReference type="EC" id="3.1.3.48" evidence="5"/>
<reference evidence="6 7" key="1">
    <citation type="submission" date="2024-09" db="EMBL/GenBank/DDBJ databases">
        <authorList>
            <person name="Sun Q."/>
            <person name="Mori K."/>
        </authorList>
    </citation>
    <scope>NUCLEOTIDE SEQUENCE [LARGE SCALE GENOMIC DNA]</scope>
    <source>
        <strain evidence="6 7">JCM 11201</strain>
    </source>
</reference>
<sequence length="255" mass="29059">MIDLHCHILPGIDDGPETMEESLQMAKEAARQGIHTIVATPHHQNGKYHNERQVILQKVNELNAILKEQDISIKILPGQEIRLYGEFIQDYDSGTILTKNETGKYVLVEFPSNHVPRYAEALLYDIQLKGLVPIIAHPERNAEIIERPHLLYNLVNKGALSQVTAASLTGGFGKKIKKFSMQLIEHNLTHMIASDAHNTTSRSFKLREAYDVLEKEFGTDVHYLFQETVYSIISGQSIYKLDPERVRRKKLFGIF</sequence>
<dbReference type="Proteomes" id="UP001589609">
    <property type="component" value="Unassembled WGS sequence"/>
</dbReference>
<dbReference type="PANTHER" id="PTHR39181">
    <property type="entry name" value="TYROSINE-PROTEIN PHOSPHATASE YWQE"/>
    <property type="match status" value="1"/>
</dbReference>
<evidence type="ECO:0000313" key="7">
    <source>
        <dbReference type="Proteomes" id="UP001589609"/>
    </source>
</evidence>
<keyword evidence="3 5" id="KW-0904">Protein phosphatase</keyword>
<evidence type="ECO:0000256" key="3">
    <source>
        <dbReference type="ARBA" id="ARBA00022912"/>
    </source>
</evidence>
<gene>
    <name evidence="6" type="ORF">ACFFMS_21900</name>
</gene>
<name>A0ABV5WKS6_9BACI</name>
<dbReference type="PANTHER" id="PTHR39181:SF1">
    <property type="entry name" value="TYROSINE-PROTEIN PHOSPHATASE YWQE"/>
    <property type="match status" value="1"/>
</dbReference>
<dbReference type="EMBL" id="JBHMAF010000180">
    <property type="protein sequence ID" value="MFB9760931.1"/>
    <property type="molecule type" value="Genomic_DNA"/>
</dbReference>
<proteinExistence type="inferred from homology"/>
<dbReference type="Gene3D" id="3.20.20.140">
    <property type="entry name" value="Metal-dependent hydrolases"/>
    <property type="match status" value="1"/>
</dbReference>
<organism evidence="6 7">
    <name type="scientific">Ectobacillus funiculus</name>
    <dbReference type="NCBI Taxonomy" id="137993"/>
    <lineage>
        <taxon>Bacteria</taxon>
        <taxon>Bacillati</taxon>
        <taxon>Bacillota</taxon>
        <taxon>Bacilli</taxon>
        <taxon>Bacillales</taxon>
        <taxon>Bacillaceae</taxon>
        <taxon>Ectobacillus</taxon>
    </lineage>
</organism>
<dbReference type="RefSeq" id="WP_379951206.1">
    <property type="nucleotide sequence ID" value="NZ_JBHMAF010000180.1"/>
</dbReference>
<evidence type="ECO:0000256" key="4">
    <source>
        <dbReference type="ARBA" id="ARBA00051722"/>
    </source>
</evidence>
<evidence type="ECO:0000313" key="6">
    <source>
        <dbReference type="EMBL" id="MFB9760931.1"/>
    </source>
</evidence>
<evidence type="ECO:0000256" key="2">
    <source>
        <dbReference type="ARBA" id="ARBA00022801"/>
    </source>
</evidence>
<dbReference type="InterPro" id="IPR016667">
    <property type="entry name" value="Caps_polysacc_synth_CpsB/CapC"/>
</dbReference>
<comment type="catalytic activity">
    <reaction evidence="4 5">
        <text>O-phospho-L-tyrosyl-[protein] + H2O = L-tyrosyl-[protein] + phosphate</text>
        <dbReference type="Rhea" id="RHEA:10684"/>
        <dbReference type="Rhea" id="RHEA-COMP:10136"/>
        <dbReference type="Rhea" id="RHEA-COMP:20101"/>
        <dbReference type="ChEBI" id="CHEBI:15377"/>
        <dbReference type="ChEBI" id="CHEBI:43474"/>
        <dbReference type="ChEBI" id="CHEBI:46858"/>
        <dbReference type="ChEBI" id="CHEBI:61978"/>
        <dbReference type="EC" id="3.1.3.48"/>
    </reaction>
</comment>
<dbReference type="Pfam" id="PF19567">
    <property type="entry name" value="CpsB_CapC"/>
    <property type="match status" value="1"/>
</dbReference>
<evidence type="ECO:0000256" key="5">
    <source>
        <dbReference type="PIRNR" id="PIRNR016557"/>
    </source>
</evidence>
<protein>
    <recommendedName>
        <fullName evidence="5">Tyrosine-protein phosphatase</fullName>
        <ecNumber evidence="5">3.1.3.48</ecNumber>
    </recommendedName>
</protein>
<keyword evidence="2 5" id="KW-0378">Hydrolase</keyword>
<comment type="similarity">
    <text evidence="1 5">Belongs to the metallo-dependent hydrolases superfamily. CpsB/CapC family.</text>
</comment>
<dbReference type="InterPro" id="IPR016195">
    <property type="entry name" value="Pol/histidinol_Pase-like"/>
</dbReference>
<keyword evidence="7" id="KW-1185">Reference proteome</keyword>